<dbReference type="AlphaFoldDB" id="A0A4Q4STA9"/>
<feature type="compositionally biased region" description="Basic and acidic residues" evidence="1">
    <location>
        <begin position="67"/>
        <end position="79"/>
    </location>
</feature>
<name>A0A4Q4STA9_9PEZI</name>
<dbReference type="EMBL" id="QJNU01001192">
    <property type="protein sequence ID" value="RYO78493.1"/>
    <property type="molecule type" value="Genomic_DNA"/>
</dbReference>
<organism evidence="2 3">
    <name type="scientific">Monosporascus ibericus</name>
    <dbReference type="NCBI Taxonomy" id="155417"/>
    <lineage>
        <taxon>Eukaryota</taxon>
        <taxon>Fungi</taxon>
        <taxon>Dikarya</taxon>
        <taxon>Ascomycota</taxon>
        <taxon>Pezizomycotina</taxon>
        <taxon>Sordariomycetes</taxon>
        <taxon>Xylariomycetidae</taxon>
        <taxon>Xylariales</taxon>
        <taxon>Xylariales incertae sedis</taxon>
        <taxon>Monosporascus</taxon>
    </lineage>
</organism>
<feature type="compositionally biased region" description="Polar residues" evidence="1">
    <location>
        <begin position="179"/>
        <end position="189"/>
    </location>
</feature>
<comment type="caution">
    <text evidence="2">The sequence shown here is derived from an EMBL/GenBank/DDBJ whole genome shotgun (WGS) entry which is preliminary data.</text>
</comment>
<dbReference type="Proteomes" id="UP000293360">
    <property type="component" value="Unassembled WGS sequence"/>
</dbReference>
<proteinExistence type="predicted"/>
<dbReference type="OrthoDB" id="4748376at2759"/>
<accession>A0A4Q4STA9</accession>
<evidence type="ECO:0000313" key="3">
    <source>
        <dbReference type="Proteomes" id="UP000293360"/>
    </source>
</evidence>
<keyword evidence="3" id="KW-1185">Reference proteome</keyword>
<feature type="compositionally biased region" description="Basic and acidic residues" evidence="1">
    <location>
        <begin position="1"/>
        <end position="18"/>
    </location>
</feature>
<reference evidence="2 3" key="1">
    <citation type="submission" date="2018-06" db="EMBL/GenBank/DDBJ databases">
        <title>Complete Genomes of Monosporascus.</title>
        <authorList>
            <person name="Robinson A.J."/>
            <person name="Natvig D.O."/>
        </authorList>
    </citation>
    <scope>NUCLEOTIDE SEQUENCE [LARGE SCALE GENOMIC DNA]</scope>
    <source>
        <strain evidence="2 3">CBS 110550</strain>
    </source>
</reference>
<evidence type="ECO:0000256" key="1">
    <source>
        <dbReference type="SAM" id="MobiDB-lite"/>
    </source>
</evidence>
<protein>
    <submittedName>
        <fullName evidence="2">Uncharacterized protein</fullName>
    </submittedName>
</protein>
<feature type="compositionally biased region" description="Polar residues" evidence="1">
    <location>
        <begin position="155"/>
        <end position="167"/>
    </location>
</feature>
<evidence type="ECO:0000313" key="2">
    <source>
        <dbReference type="EMBL" id="RYO78493.1"/>
    </source>
</evidence>
<feature type="compositionally biased region" description="Low complexity" evidence="1">
    <location>
        <begin position="207"/>
        <end position="221"/>
    </location>
</feature>
<feature type="compositionally biased region" description="Basic and acidic residues" evidence="1">
    <location>
        <begin position="115"/>
        <end position="134"/>
    </location>
</feature>
<feature type="region of interest" description="Disordered" evidence="1">
    <location>
        <begin position="1"/>
        <end position="95"/>
    </location>
</feature>
<gene>
    <name evidence="2" type="ORF">DL764_010112</name>
</gene>
<sequence>MAQAREEEATQENRRSQNDEEERWSTQSTRGSSSNRSETARSHSGNPRRDIREPAAQYIARRLARMRINDEETTRHDGDDAGAGAEQSSSLRGLKLYPLSLGMAPTKKRSLTTMLKDDGHSPREPDELSRELEAMMKPSYVPQHDDEIPMFTPRSVPSGSRSLVTDSSTREQSDMQAGAPSSRNGQESGTVCAAPSGWPESRKTHLLTESSALPSASTTLT</sequence>
<feature type="compositionally biased region" description="Polar residues" evidence="1">
    <location>
        <begin position="25"/>
        <end position="45"/>
    </location>
</feature>
<feature type="region of interest" description="Disordered" evidence="1">
    <location>
        <begin position="107"/>
        <end position="221"/>
    </location>
</feature>